<reference evidence="8" key="1">
    <citation type="journal article" date="2019" name="Int. J. Syst. Evol. Microbiol.">
        <title>The Global Catalogue of Microorganisms (GCM) 10K type strain sequencing project: providing services to taxonomists for standard genome sequencing and annotation.</title>
        <authorList>
            <consortium name="The Broad Institute Genomics Platform"/>
            <consortium name="The Broad Institute Genome Sequencing Center for Infectious Disease"/>
            <person name="Wu L."/>
            <person name="Ma J."/>
        </authorList>
    </citation>
    <scope>NUCLEOTIDE SEQUENCE [LARGE SCALE GENOMIC DNA]</scope>
    <source>
        <strain evidence="8">JCM 19129</strain>
    </source>
</reference>
<name>A0ABP9G6Z0_9MICC</name>
<dbReference type="InterPro" id="IPR010280">
    <property type="entry name" value="U5_MeTrfase_fam"/>
</dbReference>
<dbReference type="Gene3D" id="2.40.50.140">
    <property type="entry name" value="Nucleic acid-binding proteins"/>
    <property type="match status" value="1"/>
</dbReference>
<comment type="similarity">
    <text evidence="4">Belongs to the class I-like SAM-binding methyltransferase superfamily. RNA M5U methyltransferase family.</text>
</comment>
<dbReference type="PROSITE" id="PS01230">
    <property type="entry name" value="TRMA_1"/>
    <property type="match status" value="1"/>
</dbReference>
<feature type="binding site" evidence="4">
    <location>
        <position position="313"/>
    </location>
    <ligand>
        <name>S-adenosyl-L-methionine</name>
        <dbReference type="ChEBI" id="CHEBI:59789"/>
    </ligand>
</feature>
<feature type="active site" description="Nucleophile" evidence="4">
    <location>
        <position position="435"/>
    </location>
</feature>
<evidence type="ECO:0000313" key="8">
    <source>
        <dbReference type="Proteomes" id="UP001500368"/>
    </source>
</evidence>
<evidence type="ECO:0000256" key="1">
    <source>
        <dbReference type="ARBA" id="ARBA00022603"/>
    </source>
</evidence>
<evidence type="ECO:0000256" key="5">
    <source>
        <dbReference type="PROSITE-ProRule" id="PRU10015"/>
    </source>
</evidence>
<keyword evidence="3 4" id="KW-0949">S-adenosyl-L-methionine</keyword>
<protein>
    <submittedName>
        <fullName evidence="7">TRAM domain-containing protein</fullName>
    </submittedName>
</protein>
<dbReference type="PANTHER" id="PTHR11061">
    <property type="entry name" value="RNA M5U METHYLTRANSFERASE"/>
    <property type="match status" value="1"/>
</dbReference>
<dbReference type="Gene3D" id="3.40.50.150">
    <property type="entry name" value="Vaccinia Virus protein VP39"/>
    <property type="match status" value="1"/>
</dbReference>
<dbReference type="InterPro" id="IPR029063">
    <property type="entry name" value="SAM-dependent_MTases_sf"/>
</dbReference>
<keyword evidence="2 4" id="KW-0808">Transferase</keyword>
<dbReference type="Proteomes" id="UP001500368">
    <property type="component" value="Unassembled WGS sequence"/>
</dbReference>
<feature type="active site" evidence="5">
    <location>
        <position position="435"/>
    </location>
</feature>
<keyword evidence="1 4" id="KW-0489">Methyltransferase</keyword>
<dbReference type="Pfam" id="PF05958">
    <property type="entry name" value="tRNA_U5-meth_tr"/>
    <property type="match status" value="1"/>
</dbReference>
<proteinExistence type="inferred from homology"/>
<accession>A0ABP9G6Z0</accession>
<dbReference type="SUPFAM" id="SSF53335">
    <property type="entry name" value="S-adenosyl-L-methionine-dependent methyltransferases"/>
    <property type="match status" value="1"/>
</dbReference>
<evidence type="ECO:0000256" key="3">
    <source>
        <dbReference type="ARBA" id="ARBA00022691"/>
    </source>
</evidence>
<dbReference type="SUPFAM" id="SSF50249">
    <property type="entry name" value="Nucleic acid-binding proteins"/>
    <property type="match status" value="1"/>
</dbReference>
<dbReference type="PROSITE" id="PS51687">
    <property type="entry name" value="SAM_MT_RNA_M5U"/>
    <property type="match status" value="1"/>
</dbReference>
<dbReference type="EMBL" id="BAABLW010000007">
    <property type="protein sequence ID" value="GAA4927184.1"/>
    <property type="molecule type" value="Genomic_DNA"/>
</dbReference>
<dbReference type="PANTHER" id="PTHR11061:SF30">
    <property type="entry name" value="TRNA (URACIL(54)-C(5))-METHYLTRANSFERASE"/>
    <property type="match status" value="1"/>
</dbReference>
<dbReference type="InterPro" id="IPR002792">
    <property type="entry name" value="TRAM_dom"/>
</dbReference>
<feature type="binding site" evidence="4">
    <location>
        <position position="408"/>
    </location>
    <ligand>
        <name>S-adenosyl-L-methionine</name>
        <dbReference type="ChEBI" id="CHEBI:59789"/>
    </ligand>
</feature>
<evidence type="ECO:0000256" key="2">
    <source>
        <dbReference type="ARBA" id="ARBA00022679"/>
    </source>
</evidence>
<evidence type="ECO:0000259" key="6">
    <source>
        <dbReference type="Pfam" id="PF01938"/>
    </source>
</evidence>
<dbReference type="RefSeq" id="WP_345478478.1">
    <property type="nucleotide sequence ID" value="NZ_BAABLW010000007.1"/>
</dbReference>
<evidence type="ECO:0000313" key="7">
    <source>
        <dbReference type="EMBL" id="GAA4927184.1"/>
    </source>
</evidence>
<dbReference type="Pfam" id="PF01938">
    <property type="entry name" value="TRAM"/>
    <property type="match status" value="1"/>
</dbReference>
<evidence type="ECO:0000256" key="4">
    <source>
        <dbReference type="PROSITE-ProRule" id="PRU01024"/>
    </source>
</evidence>
<organism evidence="7 8">
    <name type="scientific">Nesterenkonia rhizosphaerae</name>
    <dbReference type="NCBI Taxonomy" id="1348272"/>
    <lineage>
        <taxon>Bacteria</taxon>
        <taxon>Bacillati</taxon>
        <taxon>Actinomycetota</taxon>
        <taxon>Actinomycetes</taxon>
        <taxon>Micrococcales</taxon>
        <taxon>Micrococcaceae</taxon>
        <taxon>Nesterenkonia</taxon>
    </lineage>
</organism>
<dbReference type="InterPro" id="IPR030390">
    <property type="entry name" value="MeTrfase_TrmA_AS"/>
</dbReference>
<keyword evidence="8" id="KW-1185">Reference proteome</keyword>
<dbReference type="InterPro" id="IPR012340">
    <property type="entry name" value="NA-bd_OB-fold"/>
</dbReference>
<feature type="domain" description="TRAM" evidence="6">
    <location>
        <begin position="13"/>
        <end position="44"/>
    </location>
</feature>
<comment type="caution">
    <text evidence="7">The sequence shown here is derived from an EMBL/GenBank/DDBJ whole genome shotgun (WGS) entry which is preliminary data.</text>
</comment>
<sequence length="478" mass="50896">MAEILTLEAGPMSHGGHCIARHDGRVVFLRHAIPGETVRAVVTEGGDGARFWRADAVDILAASDHRRRHPWKQADALRAYDRDQLPVGGAEYGHISDAHQRRLKAHVFRDTMNRIGGISVADLDVPGLCADGDIRAESLNGAESGGLHWRSRVSFAVKDGSLAMKPHRSHDLIALRSMPLAVAAVSDSGIFGWDFSGATSVDVVAPGGAGPLTLLVRSDDPAERDGLANRMAAQAKTSPQVGSVVLISAAESREGSQRGPRGRRRHQQLQPVKVQYSVVAGERMVTEPLPVAFHDDAGAERSQVTLAPEGFWQIHRQAPQALVSAVADLTQLSQGGTMVDLYAGAGLFSAWAAAVVGPQGQVLSVEAAQASSAAAEQLFAGTGRVEVVCAPAERVAPRLEQADLVLLDPPRAGADARVLQGISDSAPGEIIYVSCDPASFARDAKRLQELGWGISDLRLLDMYPNTHHMESVALFRRG</sequence>
<feature type="binding site" evidence="4">
    <location>
        <position position="366"/>
    </location>
    <ligand>
        <name>S-adenosyl-L-methionine</name>
        <dbReference type="ChEBI" id="CHEBI:59789"/>
    </ligand>
</feature>
<feature type="binding site" evidence="4">
    <location>
        <position position="342"/>
    </location>
    <ligand>
        <name>S-adenosyl-L-methionine</name>
        <dbReference type="ChEBI" id="CHEBI:59789"/>
    </ligand>
</feature>
<gene>
    <name evidence="7" type="ORF">GCM10025790_26560</name>
</gene>